<accession>A0ACC2SQ90</accession>
<organism evidence="1 2">
    <name type="scientific">Entomophthora muscae</name>
    <dbReference type="NCBI Taxonomy" id="34485"/>
    <lineage>
        <taxon>Eukaryota</taxon>
        <taxon>Fungi</taxon>
        <taxon>Fungi incertae sedis</taxon>
        <taxon>Zoopagomycota</taxon>
        <taxon>Entomophthoromycotina</taxon>
        <taxon>Entomophthoromycetes</taxon>
        <taxon>Entomophthorales</taxon>
        <taxon>Entomophthoraceae</taxon>
        <taxon>Entomophthora</taxon>
    </lineage>
</organism>
<dbReference type="Proteomes" id="UP001165960">
    <property type="component" value="Unassembled WGS sequence"/>
</dbReference>
<evidence type="ECO:0000313" key="1">
    <source>
        <dbReference type="EMBL" id="KAJ9064510.1"/>
    </source>
</evidence>
<comment type="caution">
    <text evidence="1">The sequence shown here is derived from an EMBL/GenBank/DDBJ whole genome shotgun (WGS) entry which is preliminary data.</text>
</comment>
<proteinExistence type="predicted"/>
<keyword evidence="2" id="KW-1185">Reference proteome</keyword>
<sequence>MNRQLMNGEWSLEAAAFDPRFLQAPLDLNQVMMDPKMVQYNLMMDVPMFNPEWHVPFNTCLYEGLPMMYSPVFEPGFDPAFKPMFDPTFDPTFDPSFKPSFEGMCEPAFVPSDDITQMTFDANNEEKPPYSYSQLITRAILETPNKQMLLSEIYDWMMERFPYFRYDRAGVWKNSVRHNLSVNKAFTRSPRHQTQPGKGSYWTLDQRYLKRFDKRTQRQKTKSK</sequence>
<name>A0ACC2SQ90_9FUNG</name>
<evidence type="ECO:0000313" key="2">
    <source>
        <dbReference type="Proteomes" id="UP001165960"/>
    </source>
</evidence>
<protein>
    <submittedName>
        <fullName evidence="1">Uncharacterized protein</fullName>
    </submittedName>
</protein>
<reference evidence="1" key="1">
    <citation type="submission" date="2022-04" db="EMBL/GenBank/DDBJ databases">
        <title>Genome of the entomopathogenic fungus Entomophthora muscae.</title>
        <authorList>
            <person name="Elya C."/>
            <person name="Lovett B.R."/>
            <person name="Lee E."/>
            <person name="Macias A.M."/>
            <person name="Hajek A.E."/>
            <person name="De Bivort B.L."/>
            <person name="Kasson M.T."/>
            <person name="De Fine Licht H.H."/>
            <person name="Stajich J.E."/>
        </authorList>
    </citation>
    <scope>NUCLEOTIDE SEQUENCE</scope>
    <source>
        <strain evidence="1">Berkeley</strain>
    </source>
</reference>
<gene>
    <name evidence="1" type="ORF">DSO57_1029883</name>
</gene>
<dbReference type="EMBL" id="QTSX02004461">
    <property type="protein sequence ID" value="KAJ9064510.1"/>
    <property type="molecule type" value="Genomic_DNA"/>
</dbReference>